<proteinExistence type="inferred from homology"/>
<evidence type="ECO:0000313" key="13">
    <source>
        <dbReference type="Proteomes" id="UP001329825"/>
    </source>
</evidence>
<evidence type="ECO:0000256" key="11">
    <source>
        <dbReference type="RuleBase" id="RU363013"/>
    </source>
</evidence>
<evidence type="ECO:0000256" key="8">
    <source>
        <dbReference type="ARBA" id="ARBA00022432"/>
    </source>
</evidence>
<dbReference type="CDD" id="cd00311">
    <property type="entry name" value="TIM"/>
    <property type="match status" value="1"/>
</dbReference>
<reference evidence="12 13" key="1">
    <citation type="submission" date="2024-01" db="EMBL/GenBank/DDBJ databases">
        <title>Comparative genomics of Cryptococcus and Kwoniella reveals pathogenesis evolution and contrasting modes of karyotype evolution via chromosome fusion or intercentromeric recombination.</title>
        <authorList>
            <person name="Coelho M.A."/>
            <person name="David-Palma M."/>
            <person name="Shea T."/>
            <person name="Bowers K."/>
            <person name="McGinley-Smith S."/>
            <person name="Mohammad A.W."/>
            <person name="Gnirke A."/>
            <person name="Yurkov A.M."/>
            <person name="Nowrousian M."/>
            <person name="Sun S."/>
            <person name="Cuomo C.A."/>
            <person name="Heitman J."/>
        </authorList>
    </citation>
    <scope>NUCLEOTIDE SEQUENCE [LARGE SCALE GENOMIC DNA]</scope>
    <source>
        <strain evidence="12">CBS 11374</strain>
    </source>
</reference>
<evidence type="ECO:0000256" key="7">
    <source>
        <dbReference type="ARBA" id="ARBA00019397"/>
    </source>
</evidence>
<accession>A0ABZ1D6H1</accession>
<dbReference type="SUPFAM" id="SSF51351">
    <property type="entry name" value="Triosephosphate isomerase (TIM)"/>
    <property type="match status" value="1"/>
</dbReference>
<comment type="subunit">
    <text evidence="5">Homodimer.</text>
</comment>
<sequence length="251" mass="27384">MVARKFFVGGNFKMNGSLTEIETIIERINEAKFDGSTEIVVAPPALYLLKIQEELKAPSQVAAQNSFTEKSGAFTGEISPSQLKDANVHWVILGHSERRSLFGDTDKLVADKVKAAIENGLAVIACVGESLEQREAGETQEIVERQLETIAKEISESEWKDVVIAYEPVWAIGTGKVATKEQAQEVHDQIRKWLAKRVTQSVADQTRIIYGGSVNGKNCADLANAPDIDGFLVGGASLKPEFIDICNSHKA</sequence>
<dbReference type="PROSITE" id="PS00171">
    <property type="entry name" value="TIM_1"/>
    <property type="match status" value="1"/>
</dbReference>
<dbReference type="InterPro" id="IPR022896">
    <property type="entry name" value="TrioseP_Isoase_bac/euk"/>
</dbReference>
<gene>
    <name evidence="12" type="ORF">IL334_005223</name>
</gene>
<dbReference type="RefSeq" id="XP_062792987.1">
    <property type="nucleotide sequence ID" value="XM_062936936.1"/>
</dbReference>
<evidence type="ECO:0000256" key="6">
    <source>
        <dbReference type="ARBA" id="ARBA00011940"/>
    </source>
</evidence>
<keyword evidence="13" id="KW-1185">Reference proteome</keyword>
<dbReference type="HAMAP" id="MF_00147_B">
    <property type="entry name" value="TIM_B"/>
    <property type="match status" value="1"/>
</dbReference>
<protein>
    <recommendedName>
        <fullName evidence="7 11">Triosephosphate isomerase</fullName>
        <ecNumber evidence="6 11">5.3.1.1</ecNumber>
    </recommendedName>
</protein>
<name>A0ABZ1D6H1_9TREE</name>
<comment type="similarity">
    <text evidence="4 11">Belongs to the triosephosphate isomerase family.</text>
</comment>
<evidence type="ECO:0000313" key="12">
    <source>
        <dbReference type="EMBL" id="WRT68247.1"/>
    </source>
</evidence>
<dbReference type="EMBL" id="CP141887">
    <property type="protein sequence ID" value="WRT68247.1"/>
    <property type="molecule type" value="Genomic_DNA"/>
</dbReference>
<dbReference type="GeneID" id="87957354"/>
<dbReference type="InterPro" id="IPR013785">
    <property type="entry name" value="Aldolase_TIM"/>
</dbReference>
<comment type="catalytic activity">
    <reaction evidence="1 11">
        <text>D-glyceraldehyde 3-phosphate = dihydroxyacetone phosphate</text>
        <dbReference type="Rhea" id="RHEA:18585"/>
        <dbReference type="ChEBI" id="CHEBI:57642"/>
        <dbReference type="ChEBI" id="CHEBI:59776"/>
        <dbReference type="EC" id="5.3.1.1"/>
    </reaction>
</comment>
<dbReference type="Pfam" id="PF00121">
    <property type="entry name" value="TIM"/>
    <property type="match status" value="1"/>
</dbReference>
<keyword evidence="9 11" id="KW-0324">Glycolysis</keyword>
<organism evidence="12 13">
    <name type="scientific">Kwoniella shivajii</name>
    <dbReference type="NCBI Taxonomy" id="564305"/>
    <lineage>
        <taxon>Eukaryota</taxon>
        <taxon>Fungi</taxon>
        <taxon>Dikarya</taxon>
        <taxon>Basidiomycota</taxon>
        <taxon>Agaricomycotina</taxon>
        <taxon>Tremellomycetes</taxon>
        <taxon>Tremellales</taxon>
        <taxon>Cryptococcaceae</taxon>
        <taxon>Kwoniella</taxon>
    </lineage>
</organism>
<dbReference type="Proteomes" id="UP001329825">
    <property type="component" value="Chromosome 7"/>
</dbReference>
<evidence type="ECO:0000256" key="10">
    <source>
        <dbReference type="ARBA" id="ARBA00023235"/>
    </source>
</evidence>
<comment type="pathway">
    <text evidence="2 11">Carbohydrate degradation; glycolysis; D-glyceraldehyde 3-phosphate from glycerone phosphate: step 1/1.</text>
</comment>
<keyword evidence="10 11" id="KW-0413">Isomerase</keyword>
<dbReference type="Gene3D" id="3.20.20.70">
    <property type="entry name" value="Aldolase class I"/>
    <property type="match status" value="1"/>
</dbReference>
<evidence type="ECO:0000256" key="9">
    <source>
        <dbReference type="ARBA" id="ARBA00023152"/>
    </source>
</evidence>
<dbReference type="PROSITE" id="PS51440">
    <property type="entry name" value="TIM_2"/>
    <property type="match status" value="1"/>
</dbReference>
<dbReference type="GO" id="GO:0016853">
    <property type="term" value="F:isomerase activity"/>
    <property type="evidence" value="ECO:0007669"/>
    <property type="project" value="UniProtKB-KW"/>
</dbReference>
<dbReference type="InterPro" id="IPR000652">
    <property type="entry name" value="Triosephosphate_isomerase"/>
</dbReference>
<evidence type="ECO:0000256" key="2">
    <source>
        <dbReference type="ARBA" id="ARBA00004680"/>
    </source>
</evidence>
<evidence type="ECO:0000256" key="3">
    <source>
        <dbReference type="ARBA" id="ARBA00004742"/>
    </source>
</evidence>
<dbReference type="EC" id="5.3.1.1" evidence="6 11"/>
<comment type="pathway">
    <text evidence="3 11">Carbohydrate biosynthesis; gluconeogenesis.</text>
</comment>
<dbReference type="PANTHER" id="PTHR21139:SF41">
    <property type="entry name" value="TRIOSEPHOSPHATE ISOMERASE"/>
    <property type="match status" value="1"/>
</dbReference>
<keyword evidence="8 11" id="KW-0312">Gluconeogenesis</keyword>
<dbReference type="PANTHER" id="PTHR21139">
    <property type="entry name" value="TRIOSEPHOSPHATE ISOMERASE"/>
    <property type="match status" value="1"/>
</dbReference>
<dbReference type="InterPro" id="IPR035990">
    <property type="entry name" value="TIM_sf"/>
</dbReference>
<dbReference type="NCBIfam" id="TIGR00419">
    <property type="entry name" value="tim"/>
    <property type="match status" value="1"/>
</dbReference>
<evidence type="ECO:0000256" key="4">
    <source>
        <dbReference type="ARBA" id="ARBA00007422"/>
    </source>
</evidence>
<dbReference type="InterPro" id="IPR020861">
    <property type="entry name" value="Triosephosphate_isomerase_AS"/>
</dbReference>
<evidence type="ECO:0000256" key="1">
    <source>
        <dbReference type="ARBA" id="ARBA00000474"/>
    </source>
</evidence>
<evidence type="ECO:0000256" key="5">
    <source>
        <dbReference type="ARBA" id="ARBA00011738"/>
    </source>
</evidence>